<feature type="domain" description="D-isomer specific 2-hydroxyacid dehydrogenase catalytic" evidence="5">
    <location>
        <begin position="12"/>
        <end position="309"/>
    </location>
</feature>
<dbReference type="InterPro" id="IPR006139">
    <property type="entry name" value="D-isomer_2_OHA_DH_cat_dom"/>
</dbReference>
<dbReference type="PANTHER" id="PTHR43333:SF1">
    <property type="entry name" value="D-ISOMER SPECIFIC 2-HYDROXYACID DEHYDROGENASE NAD-BINDING DOMAIN-CONTAINING PROTEIN"/>
    <property type="match status" value="1"/>
</dbReference>
<evidence type="ECO:0000256" key="4">
    <source>
        <dbReference type="RuleBase" id="RU003719"/>
    </source>
</evidence>
<evidence type="ECO:0000256" key="1">
    <source>
        <dbReference type="ARBA" id="ARBA00005854"/>
    </source>
</evidence>
<dbReference type="Pfam" id="PF00389">
    <property type="entry name" value="2-Hacid_dh"/>
    <property type="match status" value="1"/>
</dbReference>
<evidence type="ECO:0000313" key="7">
    <source>
        <dbReference type="EMBL" id="MFL0252088.1"/>
    </source>
</evidence>
<evidence type="ECO:0000256" key="2">
    <source>
        <dbReference type="ARBA" id="ARBA00023002"/>
    </source>
</evidence>
<organism evidence="7 8">
    <name type="scientific">Clostridium neuense</name>
    <dbReference type="NCBI Taxonomy" id="1728934"/>
    <lineage>
        <taxon>Bacteria</taxon>
        <taxon>Bacillati</taxon>
        <taxon>Bacillota</taxon>
        <taxon>Clostridia</taxon>
        <taxon>Eubacteriales</taxon>
        <taxon>Clostridiaceae</taxon>
        <taxon>Clostridium</taxon>
    </lineage>
</organism>
<dbReference type="RefSeq" id="WP_406788739.1">
    <property type="nucleotide sequence ID" value="NZ_JBJIAA010000014.1"/>
</dbReference>
<sequence length="315" mass="36249">MKIKALFTYTFEKEKMNKLEDLGYEIIKGKERALEYTDELKDVEMLVTYNAFESLDIGKMKNLKWIQLISDGINQVPKEKVEEGNIILTNNSDSYSIPIAEWIISAILDIFKQSYSFYKNKEKKLWKLNSSLRELYKSTVGIVGTGSIAVETAKRLKGFGVETLGLNTSGRQVDYFDKCYSNNEIEIMLKQCDVVICLLPLTKGTFHFIGEKEFAAMKDGVTFINASRGEVVDEEKLIQNITNKKIAAAALDVFEKEPLDYENPLWSFDNVIITPHNSWVSQNKDKRLYELIYNNMLKYKRSEKLNNIVSVKKGY</sequence>
<name>A0ABW8THX3_9CLOT</name>
<keyword evidence="3" id="KW-0520">NAD</keyword>
<comment type="caution">
    <text evidence="7">The sequence shown here is derived from an EMBL/GenBank/DDBJ whole genome shotgun (WGS) entry which is preliminary data.</text>
</comment>
<evidence type="ECO:0000259" key="5">
    <source>
        <dbReference type="Pfam" id="PF00389"/>
    </source>
</evidence>
<dbReference type="Proteomes" id="UP001623592">
    <property type="component" value="Unassembled WGS sequence"/>
</dbReference>
<proteinExistence type="inferred from homology"/>
<dbReference type="Gene3D" id="3.40.50.720">
    <property type="entry name" value="NAD(P)-binding Rossmann-like Domain"/>
    <property type="match status" value="2"/>
</dbReference>
<dbReference type="Pfam" id="PF02826">
    <property type="entry name" value="2-Hacid_dh_C"/>
    <property type="match status" value="1"/>
</dbReference>
<dbReference type="CDD" id="cd12155">
    <property type="entry name" value="PGDH_1"/>
    <property type="match status" value="1"/>
</dbReference>
<dbReference type="SUPFAM" id="SSF51735">
    <property type="entry name" value="NAD(P)-binding Rossmann-fold domains"/>
    <property type="match status" value="1"/>
</dbReference>
<accession>A0ABW8THX3</accession>
<evidence type="ECO:0000256" key="3">
    <source>
        <dbReference type="ARBA" id="ARBA00023027"/>
    </source>
</evidence>
<feature type="domain" description="D-isomer specific 2-hydroxyacid dehydrogenase NAD-binding" evidence="6">
    <location>
        <begin position="105"/>
        <end position="277"/>
    </location>
</feature>
<reference evidence="7 8" key="1">
    <citation type="submission" date="2024-11" db="EMBL/GenBank/DDBJ databases">
        <authorList>
            <person name="Heng Y.C."/>
            <person name="Lim A.C.H."/>
            <person name="Lee J.K.Y."/>
            <person name="Kittelmann S."/>
        </authorList>
    </citation>
    <scope>NUCLEOTIDE SEQUENCE [LARGE SCALE GENOMIC DNA]</scope>
    <source>
        <strain evidence="7 8">WILCCON 0114</strain>
    </source>
</reference>
<protein>
    <submittedName>
        <fullName evidence="7">Phosphoglycerate dehydrogenase</fullName>
    </submittedName>
</protein>
<evidence type="ECO:0000313" key="8">
    <source>
        <dbReference type="Proteomes" id="UP001623592"/>
    </source>
</evidence>
<gene>
    <name evidence="7" type="ORF">ACJDT4_16835</name>
</gene>
<dbReference type="InterPro" id="IPR036291">
    <property type="entry name" value="NAD(P)-bd_dom_sf"/>
</dbReference>
<dbReference type="PANTHER" id="PTHR43333">
    <property type="entry name" value="2-HACID_DH_C DOMAIN-CONTAINING PROTEIN"/>
    <property type="match status" value="1"/>
</dbReference>
<dbReference type="InterPro" id="IPR006140">
    <property type="entry name" value="D-isomer_DH_NAD-bd"/>
</dbReference>
<keyword evidence="8" id="KW-1185">Reference proteome</keyword>
<dbReference type="SUPFAM" id="SSF52283">
    <property type="entry name" value="Formate/glycerate dehydrogenase catalytic domain-like"/>
    <property type="match status" value="1"/>
</dbReference>
<evidence type="ECO:0000259" key="6">
    <source>
        <dbReference type="Pfam" id="PF02826"/>
    </source>
</evidence>
<keyword evidence="2 4" id="KW-0560">Oxidoreductase</keyword>
<dbReference type="EMBL" id="JBJIAA010000014">
    <property type="protein sequence ID" value="MFL0252088.1"/>
    <property type="molecule type" value="Genomic_DNA"/>
</dbReference>
<comment type="similarity">
    <text evidence="1 4">Belongs to the D-isomer specific 2-hydroxyacid dehydrogenase family.</text>
</comment>